<organism evidence="1 2">
    <name type="scientific">Lupinus albus</name>
    <name type="common">White lupine</name>
    <name type="synonym">Lupinus termis</name>
    <dbReference type="NCBI Taxonomy" id="3870"/>
    <lineage>
        <taxon>Eukaryota</taxon>
        <taxon>Viridiplantae</taxon>
        <taxon>Streptophyta</taxon>
        <taxon>Embryophyta</taxon>
        <taxon>Tracheophyta</taxon>
        <taxon>Spermatophyta</taxon>
        <taxon>Magnoliopsida</taxon>
        <taxon>eudicotyledons</taxon>
        <taxon>Gunneridae</taxon>
        <taxon>Pentapetalae</taxon>
        <taxon>rosids</taxon>
        <taxon>fabids</taxon>
        <taxon>Fabales</taxon>
        <taxon>Fabaceae</taxon>
        <taxon>Papilionoideae</taxon>
        <taxon>50 kb inversion clade</taxon>
        <taxon>genistoids sensu lato</taxon>
        <taxon>core genistoids</taxon>
        <taxon>Genisteae</taxon>
        <taxon>Lupinus</taxon>
    </lineage>
</organism>
<evidence type="ECO:0000313" key="2">
    <source>
        <dbReference type="Proteomes" id="UP000447434"/>
    </source>
</evidence>
<name>A0A6A4PLF4_LUPAL</name>
<dbReference type="EMBL" id="WOCE01000012">
    <property type="protein sequence ID" value="KAE9602358.1"/>
    <property type="molecule type" value="Genomic_DNA"/>
</dbReference>
<accession>A0A6A4PLF4</accession>
<dbReference type="Proteomes" id="UP000447434">
    <property type="component" value="Chromosome 12"/>
</dbReference>
<proteinExistence type="predicted"/>
<comment type="caution">
    <text evidence="1">The sequence shown here is derived from an EMBL/GenBank/DDBJ whole genome shotgun (WGS) entry which is preliminary data.</text>
</comment>
<keyword evidence="2" id="KW-1185">Reference proteome</keyword>
<reference evidence="2" key="1">
    <citation type="journal article" date="2020" name="Nat. Commun.">
        <title>Genome sequence of the cluster root forming white lupin.</title>
        <authorList>
            <person name="Hufnagel B."/>
            <person name="Marques A."/>
            <person name="Soriano A."/>
            <person name="Marques L."/>
            <person name="Divol F."/>
            <person name="Doumas P."/>
            <person name="Sallet E."/>
            <person name="Mancinotti D."/>
            <person name="Carrere S."/>
            <person name="Marande W."/>
            <person name="Arribat S."/>
            <person name="Keller J."/>
            <person name="Huneau C."/>
            <person name="Blein T."/>
            <person name="Aime D."/>
            <person name="Laguerre M."/>
            <person name="Taylor J."/>
            <person name="Schubert V."/>
            <person name="Nelson M."/>
            <person name="Geu-Flores F."/>
            <person name="Crespi M."/>
            <person name="Gallardo-Guerrero K."/>
            <person name="Delaux P.-M."/>
            <person name="Salse J."/>
            <person name="Berges H."/>
            <person name="Guyot R."/>
            <person name="Gouzy J."/>
            <person name="Peret B."/>
        </authorList>
    </citation>
    <scope>NUCLEOTIDE SEQUENCE [LARGE SCALE GENOMIC DNA]</scope>
    <source>
        <strain evidence="2">cv. Amiga</strain>
    </source>
</reference>
<gene>
    <name evidence="1" type="ORF">Lalb_Chr12g0198741</name>
</gene>
<dbReference type="AlphaFoldDB" id="A0A6A4PLF4"/>
<protein>
    <submittedName>
        <fullName evidence="1">Uncharacterized protein</fullName>
    </submittedName>
</protein>
<sequence>MASTLSLTAHLSDIHGSTESKYLPPFSTSLCKLNSSANVVDMKVFSRSGCQKVGLHHKHFRVNALFGGKKENNDKSDDTPSKVNRVTFFFYCQCYFYM</sequence>
<evidence type="ECO:0000313" key="1">
    <source>
        <dbReference type="EMBL" id="KAE9602358.1"/>
    </source>
</evidence>